<dbReference type="PANTHER" id="PTHR33130">
    <property type="entry name" value="PUTATIVE (DUF1639)-RELATED"/>
    <property type="match status" value="1"/>
</dbReference>
<dbReference type="AlphaFoldDB" id="A0A8B8JTK8"/>
<gene>
    <name evidence="2" type="primary">LOC113849264</name>
</gene>
<name>A0A8B8JTK8_ABRPR</name>
<accession>A0A8B8JTK8</accession>
<proteinExistence type="predicted"/>
<evidence type="ECO:0000313" key="1">
    <source>
        <dbReference type="Proteomes" id="UP000694853"/>
    </source>
</evidence>
<dbReference type="InterPro" id="IPR012438">
    <property type="entry name" value="DUF1639"/>
</dbReference>
<sequence length="185" mass="21458">MLMAPSLVPPTPSFYNSFHNFNCYWNMNHPTSSTDKLLPQILEESKNYNETNDVDIEDKDEDVKEEEEPFVKTWNMRPRKLDKEQKIKNDLVNANKSRRRVTRGQGRPKVQGLVLREKAVVAPNMNVEVVSKMSVFSITLKAKEIEKDFICMTRAMPPKKPMKRPKRVQKQLDACFPGLYLSCVP</sequence>
<reference evidence="1" key="1">
    <citation type="journal article" date="2019" name="Toxins">
        <title>Detection of Abrin-Like and Prepropulchellin-Like Toxin Genes and Transcripts Using Whole Genome Sequencing and Full-Length Transcript Sequencing of Abrus precatorius.</title>
        <authorList>
            <person name="Hovde B.T."/>
            <person name="Daligault H.E."/>
            <person name="Hanschen E.R."/>
            <person name="Kunde Y.A."/>
            <person name="Johnson M.B."/>
            <person name="Starkenburg S.R."/>
            <person name="Johnson S.L."/>
        </authorList>
    </citation>
    <scope>NUCLEOTIDE SEQUENCE [LARGE SCALE GENOMIC DNA]</scope>
</reference>
<dbReference type="RefSeq" id="XP_027334837.1">
    <property type="nucleotide sequence ID" value="XM_027479036.1"/>
</dbReference>
<protein>
    <submittedName>
        <fullName evidence="2">Uncharacterized protein LOC113849264</fullName>
    </submittedName>
</protein>
<dbReference type="Pfam" id="PF07797">
    <property type="entry name" value="DUF1639"/>
    <property type="match status" value="1"/>
</dbReference>
<evidence type="ECO:0000313" key="2">
    <source>
        <dbReference type="RefSeq" id="XP_027334837.1"/>
    </source>
</evidence>
<organism evidence="1 2">
    <name type="scientific">Abrus precatorius</name>
    <name type="common">Indian licorice</name>
    <name type="synonym">Glycine abrus</name>
    <dbReference type="NCBI Taxonomy" id="3816"/>
    <lineage>
        <taxon>Eukaryota</taxon>
        <taxon>Viridiplantae</taxon>
        <taxon>Streptophyta</taxon>
        <taxon>Embryophyta</taxon>
        <taxon>Tracheophyta</taxon>
        <taxon>Spermatophyta</taxon>
        <taxon>Magnoliopsida</taxon>
        <taxon>eudicotyledons</taxon>
        <taxon>Gunneridae</taxon>
        <taxon>Pentapetalae</taxon>
        <taxon>rosids</taxon>
        <taxon>fabids</taxon>
        <taxon>Fabales</taxon>
        <taxon>Fabaceae</taxon>
        <taxon>Papilionoideae</taxon>
        <taxon>50 kb inversion clade</taxon>
        <taxon>NPAAA clade</taxon>
        <taxon>indigoferoid/millettioid clade</taxon>
        <taxon>Abreae</taxon>
        <taxon>Abrus</taxon>
    </lineage>
</organism>
<dbReference type="Proteomes" id="UP000694853">
    <property type="component" value="Unplaced"/>
</dbReference>
<dbReference type="PANTHER" id="PTHR33130:SF43">
    <property type="entry name" value="OS01G0688600 PROTEIN"/>
    <property type="match status" value="1"/>
</dbReference>
<reference evidence="2" key="2">
    <citation type="submission" date="2025-08" db="UniProtKB">
        <authorList>
            <consortium name="RefSeq"/>
        </authorList>
    </citation>
    <scope>IDENTIFICATION</scope>
    <source>
        <tissue evidence="2">Young leaves</tissue>
    </source>
</reference>
<dbReference type="GeneID" id="113849264"/>
<dbReference type="KEGG" id="aprc:113849264"/>
<keyword evidence="1" id="KW-1185">Reference proteome</keyword>